<comment type="function">
    <text evidence="8">Conversion of 1,4-dihydroxy-2-naphthoate (DHNA) to demethylmenaquinone (DMK).</text>
</comment>
<evidence type="ECO:0000256" key="3">
    <source>
        <dbReference type="ARBA" id="ARBA00022475"/>
    </source>
</evidence>
<evidence type="ECO:0000313" key="11">
    <source>
        <dbReference type="Proteomes" id="UP000664265"/>
    </source>
</evidence>
<dbReference type="CDD" id="cd13962">
    <property type="entry name" value="PT_UbiA_UBIAD1"/>
    <property type="match status" value="1"/>
</dbReference>
<keyword evidence="11" id="KW-1185">Reference proteome</keyword>
<reference evidence="10 11" key="1">
    <citation type="submission" date="2021-01" db="EMBL/GenBank/DDBJ databases">
        <title>Prevotella A2931 sp. nov.</title>
        <authorList>
            <person name="Buhl M."/>
            <person name="Oberhettinger P."/>
        </authorList>
    </citation>
    <scope>NUCLEOTIDE SEQUENCE [LARGE SCALE GENOMIC DNA]</scope>
    <source>
        <strain evidence="10 11">A2931</strain>
    </source>
</reference>
<evidence type="ECO:0000256" key="9">
    <source>
        <dbReference type="NCBIfam" id="TIGR00751"/>
    </source>
</evidence>
<feature type="transmembrane region" description="Helical" evidence="8">
    <location>
        <begin position="255"/>
        <end position="273"/>
    </location>
</feature>
<comment type="catalytic activity">
    <reaction evidence="8">
        <text>an all-trans-polyprenyl diphosphate + 1,4-dihydroxy-2-naphthoate + H(+) = a 2-demethylmenaquinol + CO2 + diphosphate</text>
        <dbReference type="Rhea" id="RHEA:26478"/>
        <dbReference type="Rhea" id="RHEA-COMP:9563"/>
        <dbReference type="Rhea" id="RHEA-COMP:9564"/>
        <dbReference type="ChEBI" id="CHEBI:11173"/>
        <dbReference type="ChEBI" id="CHEBI:15378"/>
        <dbReference type="ChEBI" id="CHEBI:16526"/>
        <dbReference type="ChEBI" id="CHEBI:33019"/>
        <dbReference type="ChEBI" id="CHEBI:55437"/>
        <dbReference type="ChEBI" id="CHEBI:58914"/>
        <dbReference type="EC" id="2.5.1.74"/>
    </reaction>
</comment>
<feature type="transmembrane region" description="Helical" evidence="8">
    <location>
        <begin position="182"/>
        <end position="202"/>
    </location>
</feature>
<feature type="transmembrane region" description="Helical" evidence="8">
    <location>
        <begin position="285"/>
        <end position="309"/>
    </location>
</feature>
<evidence type="ECO:0000256" key="1">
    <source>
        <dbReference type="ARBA" id="ARBA00004141"/>
    </source>
</evidence>
<sequence>MSDQEIKTNSIQAWIKAIRPKTLSGAAVPVMIGTAMALKNSNGSNFQAVAAILCFIFAFIMQIDANLINDYFDFKRGNDNDTRLGPPRACAEGWITLTAMKSAIIFTTLFACLMGLPLIYYGGWQMVFVGICCIIFCFLYTTKLSYLGLGDILVLIFFGVIPICMTYYIVLPKEQQTITGQVFLLSLACGFIIDTLLLINNFRDRDNDVASKKFTLITRVGAKIGIKLYLLAGIIGIILVIIAFTLSPTTPQRELIAIIIVSLPYLFLHYCTYKKMGEIWQGKELNIILGKTAKNMLIFGIMCSIALFIL</sequence>
<evidence type="ECO:0000256" key="2">
    <source>
        <dbReference type="ARBA" id="ARBA00022428"/>
    </source>
</evidence>
<dbReference type="PIRSF" id="PIRSF005355">
    <property type="entry name" value="UBIAD1"/>
    <property type="match status" value="1"/>
</dbReference>
<dbReference type="InterPro" id="IPR044878">
    <property type="entry name" value="UbiA_sf"/>
</dbReference>
<dbReference type="NCBIfam" id="TIGR00751">
    <property type="entry name" value="menA"/>
    <property type="match status" value="1"/>
</dbReference>
<keyword evidence="2 8" id="KW-0474">Menaquinone biosynthesis</keyword>
<dbReference type="PANTHER" id="PTHR13929">
    <property type="entry name" value="1,4-DIHYDROXY-2-NAPHTHOATE OCTAPRENYLTRANSFERASE"/>
    <property type="match status" value="1"/>
</dbReference>
<keyword evidence="4 8" id="KW-0808">Transferase</keyword>
<dbReference type="PANTHER" id="PTHR13929:SF0">
    <property type="entry name" value="UBIA PRENYLTRANSFERASE DOMAIN-CONTAINING PROTEIN 1"/>
    <property type="match status" value="1"/>
</dbReference>
<dbReference type="Gene3D" id="1.10.357.140">
    <property type="entry name" value="UbiA prenyltransferase"/>
    <property type="match status" value="1"/>
</dbReference>
<keyword evidence="7 8" id="KW-0472">Membrane</keyword>
<gene>
    <name evidence="8 10" type="primary">menA</name>
    <name evidence="10" type="ORF">JHU38_11690</name>
</gene>
<feature type="transmembrane region" description="Helical" evidence="8">
    <location>
        <begin position="122"/>
        <end position="140"/>
    </location>
</feature>
<comment type="pathway">
    <text evidence="8">Quinol/quinone metabolism; menaquinone biosynthesis; menaquinol from 1,4-dihydroxy-2-naphthoate: step 1/2.</text>
</comment>
<comment type="similarity">
    <text evidence="8">Belongs to the MenA family. Type 1 subfamily.</text>
</comment>
<evidence type="ECO:0000313" key="10">
    <source>
        <dbReference type="EMBL" id="MBO1364415.1"/>
    </source>
</evidence>
<evidence type="ECO:0000256" key="7">
    <source>
        <dbReference type="ARBA" id="ARBA00023136"/>
    </source>
</evidence>
<evidence type="ECO:0000256" key="4">
    <source>
        <dbReference type="ARBA" id="ARBA00022679"/>
    </source>
</evidence>
<comment type="caution">
    <text evidence="10">The sequence shown here is derived from an EMBL/GenBank/DDBJ whole genome shotgun (WGS) entry which is preliminary data.</text>
</comment>
<evidence type="ECO:0000256" key="8">
    <source>
        <dbReference type="HAMAP-Rule" id="MF_01937"/>
    </source>
</evidence>
<evidence type="ECO:0000256" key="6">
    <source>
        <dbReference type="ARBA" id="ARBA00022989"/>
    </source>
</evidence>
<dbReference type="HAMAP" id="MF_01937">
    <property type="entry name" value="MenA_1"/>
    <property type="match status" value="1"/>
</dbReference>
<dbReference type="Pfam" id="PF01040">
    <property type="entry name" value="UbiA"/>
    <property type="match status" value="1"/>
</dbReference>
<evidence type="ECO:0000256" key="5">
    <source>
        <dbReference type="ARBA" id="ARBA00022692"/>
    </source>
</evidence>
<feature type="transmembrane region" description="Helical" evidence="8">
    <location>
        <begin position="50"/>
        <end position="72"/>
    </location>
</feature>
<accession>A0ABS3M8H8</accession>
<proteinExistence type="inferred from homology"/>
<dbReference type="RefSeq" id="WP_107582564.1">
    <property type="nucleotide sequence ID" value="NZ_JAERMS010000059.1"/>
</dbReference>
<organism evidence="10 11">
    <name type="scientific">Prevotella illustrans</name>
    <dbReference type="NCBI Taxonomy" id="2800387"/>
    <lineage>
        <taxon>Bacteria</taxon>
        <taxon>Pseudomonadati</taxon>
        <taxon>Bacteroidota</taxon>
        <taxon>Bacteroidia</taxon>
        <taxon>Bacteroidales</taxon>
        <taxon>Prevotellaceae</taxon>
        <taxon>Prevotella</taxon>
    </lineage>
</organism>
<dbReference type="InterPro" id="IPR026046">
    <property type="entry name" value="UBIAD1"/>
</dbReference>
<feature type="transmembrane region" description="Helical" evidence="8">
    <location>
        <begin position="152"/>
        <end position="170"/>
    </location>
</feature>
<dbReference type="InterPro" id="IPR000537">
    <property type="entry name" value="UbiA_prenyltransferase"/>
</dbReference>
<name>A0ABS3M8H8_9BACT</name>
<dbReference type="EMBL" id="JAERMS010000059">
    <property type="protein sequence ID" value="MBO1364415.1"/>
    <property type="molecule type" value="Genomic_DNA"/>
</dbReference>
<keyword evidence="6 8" id="KW-1133">Transmembrane helix</keyword>
<keyword evidence="3 8" id="KW-1003">Cell membrane</keyword>
<feature type="transmembrane region" description="Helical" evidence="8">
    <location>
        <begin position="228"/>
        <end position="249"/>
    </location>
</feature>
<dbReference type="InterPro" id="IPR004657">
    <property type="entry name" value="MenA"/>
</dbReference>
<dbReference type="Proteomes" id="UP000664265">
    <property type="component" value="Unassembled WGS sequence"/>
</dbReference>
<comment type="subcellular location">
    <subcellularLocation>
        <location evidence="8">Cell membrane</location>
        <topology evidence="8">Multi-pass membrane protein</topology>
    </subcellularLocation>
    <subcellularLocation>
        <location evidence="1">Membrane</location>
        <topology evidence="1">Multi-pass membrane protein</topology>
    </subcellularLocation>
</comment>
<dbReference type="EC" id="2.5.1.74" evidence="8 9"/>
<protein>
    <recommendedName>
        <fullName evidence="8 9">1,4-dihydroxy-2-naphthoate octaprenyltransferase</fullName>
        <shortName evidence="8">DHNA-octaprenyltransferase</shortName>
        <ecNumber evidence="8 9">2.5.1.74</ecNumber>
    </recommendedName>
</protein>
<keyword evidence="5 8" id="KW-0812">Transmembrane</keyword>